<evidence type="ECO:0000313" key="3">
    <source>
        <dbReference type="Proteomes" id="UP000626092"/>
    </source>
</evidence>
<comment type="caution">
    <text evidence="2">The sequence shown here is derived from an EMBL/GenBank/DDBJ whole genome shotgun (WGS) entry which is preliminary data.</text>
</comment>
<dbReference type="PANTHER" id="PTHR31175">
    <property type="entry name" value="AUXIN-RESPONSIVE FAMILY PROTEIN"/>
    <property type="match status" value="1"/>
</dbReference>
<keyword evidence="3" id="KW-1185">Reference proteome</keyword>
<proteinExistence type="inferred from homology"/>
<gene>
    <name evidence="2" type="ORF">RHSIM_Rhsim11G0195700</name>
</gene>
<comment type="similarity">
    <text evidence="1">Belongs to the ARG7 family.</text>
</comment>
<dbReference type="AlphaFoldDB" id="A0A834LAM8"/>
<accession>A0A834LAM8</accession>
<evidence type="ECO:0000256" key="1">
    <source>
        <dbReference type="ARBA" id="ARBA00006974"/>
    </source>
</evidence>
<dbReference type="OrthoDB" id="1936278at2759"/>
<dbReference type="InterPro" id="IPR003676">
    <property type="entry name" value="SAUR_fam"/>
</dbReference>
<dbReference type="Proteomes" id="UP000626092">
    <property type="component" value="Unassembled WGS sequence"/>
</dbReference>
<reference evidence="2" key="1">
    <citation type="submission" date="2019-11" db="EMBL/GenBank/DDBJ databases">
        <authorList>
            <person name="Liu Y."/>
            <person name="Hou J."/>
            <person name="Li T.-Q."/>
            <person name="Guan C.-H."/>
            <person name="Wu X."/>
            <person name="Wu H.-Z."/>
            <person name="Ling F."/>
            <person name="Zhang R."/>
            <person name="Shi X.-G."/>
            <person name="Ren J.-P."/>
            <person name="Chen E.-F."/>
            <person name="Sun J.-M."/>
        </authorList>
    </citation>
    <scope>NUCLEOTIDE SEQUENCE</scope>
    <source>
        <strain evidence="2">Adult_tree_wgs_1</strain>
        <tissue evidence="2">Leaves</tissue>
    </source>
</reference>
<protein>
    <submittedName>
        <fullName evidence="2">Uncharacterized protein</fullName>
    </submittedName>
</protein>
<sequence>MISAKKLIRMARKWQKIASIGRKRISFPRSKGTMDRSTFSPWSVADKGHFVVYSTDRIRLVIPLVYLQNTIFRELFRMSAEEFGFSRNGPIMLPCDAVFIKYILSLMTRGLTHDVEQALLFSINSSCYSLPFKQTDMISPKKLIKMARKWQKAAAIKRKRISLQRDHGDVYASANTSSSSVVDKGQFVVYTADQRRFVFPILYLNTEIFRELLRLSEEEFGLPSDGPIKLPFDAVFMDYVVSLLQRHATTEIQKALIVTIANSRCSMACSIDHEKPYQHLIVCSF</sequence>
<dbReference type="EMBL" id="WJXA01000011">
    <property type="protein sequence ID" value="KAF7126653.1"/>
    <property type="molecule type" value="Genomic_DNA"/>
</dbReference>
<name>A0A834LAM8_RHOSS</name>
<dbReference type="GO" id="GO:0009733">
    <property type="term" value="P:response to auxin"/>
    <property type="evidence" value="ECO:0007669"/>
    <property type="project" value="InterPro"/>
</dbReference>
<organism evidence="2 3">
    <name type="scientific">Rhododendron simsii</name>
    <name type="common">Sims's rhododendron</name>
    <dbReference type="NCBI Taxonomy" id="118357"/>
    <lineage>
        <taxon>Eukaryota</taxon>
        <taxon>Viridiplantae</taxon>
        <taxon>Streptophyta</taxon>
        <taxon>Embryophyta</taxon>
        <taxon>Tracheophyta</taxon>
        <taxon>Spermatophyta</taxon>
        <taxon>Magnoliopsida</taxon>
        <taxon>eudicotyledons</taxon>
        <taxon>Gunneridae</taxon>
        <taxon>Pentapetalae</taxon>
        <taxon>asterids</taxon>
        <taxon>Ericales</taxon>
        <taxon>Ericaceae</taxon>
        <taxon>Ericoideae</taxon>
        <taxon>Rhodoreae</taxon>
        <taxon>Rhododendron</taxon>
    </lineage>
</organism>
<evidence type="ECO:0000313" key="2">
    <source>
        <dbReference type="EMBL" id="KAF7126653.1"/>
    </source>
</evidence>
<dbReference type="Pfam" id="PF02519">
    <property type="entry name" value="Auxin_inducible"/>
    <property type="match status" value="2"/>
</dbReference>